<keyword evidence="2" id="KW-1185">Reference proteome</keyword>
<dbReference type="Proteomes" id="UP000001992">
    <property type="component" value="Chromosome"/>
</dbReference>
<reference evidence="1 2" key="1">
    <citation type="journal article" date="2007" name="Proc. Natl. Acad. Sci. U.S.A.">
        <title>Genomic and metabolic adaptations of Methanobrevibacter smithii to the human gut.</title>
        <authorList>
            <person name="Samuel B.S."/>
            <person name="Hansen E.E."/>
            <person name="Manchester J.K."/>
            <person name="Coutinho P.M."/>
            <person name="Henrissat B."/>
            <person name="Fulton R."/>
            <person name="Latreille P."/>
            <person name="Kim K."/>
            <person name="Wilson R.K."/>
            <person name="Gordon J.I."/>
        </authorList>
    </citation>
    <scope>NUCLEOTIDE SEQUENCE [LARGE SCALE GENOMIC DNA]</scope>
    <source>
        <strain evidence="2">ATCC 35061 / DSM 861 / OCM 144 / PS</strain>
    </source>
</reference>
<dbReference type="RefSeq" id="WP_011954050.1">
    <property type="nucleotide sequence ID" value="NC_009515.1"/>
</dbReference>
<evidence type="ECO:0000313" key="2">
    <source>
        <dbReference type="Proteomes" id="UP000001992"/>
    </source>
</evidence>
<dbReference type="HOGENOM" id="CLU_3021030_0_0_2"/>
<dbReference type="GeneID" id="78817323"/>
<dbReference type="PATRIC" id="fig|420247.28.peg.691"/>
<dbReference type="AlphaFoldDB" id="A5UL21"/>
<dbReference type="EMBL" id="CP000678">
    <property type="protein sequence ID" value="ABQ86899.1"/>
    <property type="molecule type" value="Genomic_DNA"/>
</dbReference>
<gene>
    <name evidence="1" type="ordered locus">Msm_0694</name>
</gene>
<protein>
    <submittedName>
        <fullName evidence="1">Uncharacterized protein</fullName>
    </submittedName>
</protein>
<dbReference type="BioCyc" id="MSMI420247:GHWZ-707-MONOMER"/>
<organism evidence="1 2">
    <name type="scientific">Methanobrevibacter smithii (strain ATCC 35061 / DSM 861 / OCM 144 / PS)</name>
    <dbReference type="NCBI Taxonomy" id="420247"/>
    <lineage>
        <taxon>Archaea</taxon>
        <taxon>Methanobacteriati</taxon>
        <taxon>Methanobacteriota</taxon>
        <taxon>Methanomada group</taxon>
        <taxon>Methanobacteria</taxon>
        <taxon>Methanobacteriales</taxon>
        <taxon>Methanobacteriaceae</taxon>
        <taxon>Methanobrevibacter</taxon>
    </lineage>
</organism>
<dbReference type="EnsemblBacteria" id="ABQ86899">
    <property type="protein sequence ID" value="ABQ86899"/>
    <property type="gene ID" value="Msm_0694"/>
</dbReference>
<dbReference type="STRING" id="420247.Msm_0694"/>
<evidence type="ECO:0000313" key="1">
    <source>
        <dbReference type="EMBL" id="ABQ86899.1"/>
    </source>
</evidence>
<name>A5UL21_METS3</name>
<proteinExistence type="predicted"/>
<sequence>MTKINLEIIDYIREADFDENLKNFFISAILYELRNPEKMHYKASYENMIENVMGE</sequence>
<dbReference type="KEGG" id="msi:Msm_0694"/>
<accession>A5UL21</accession>